<dbReference type="PANTHER" id="PTHR30537">
    <property type="entry name" value="HTH-TYPE TRANSCRIPTIONAL REGULATOR"/>
    <property type="match status" value="1"/>
</dbReference>
<keyword evidence="4" id="KW-0804">Transcription</keyword>
<dbReference type="InterPro" id="IPR036390">
    <property type="entry name" value="WH_DNA-bd_sf"/>
</dbReference>
<keyword evidence="3" id="KW-0238">DNA-binding</keyword>
<gene>
    <name evidence="6" type="ORF">C7435_2277</name>
</gene>
<reference evidence="6 7" key="1">
    <citation type="submission" date="2018-10" db="EMBL/GenBank/DDBJ databases">
        <title>Genomic Encyclopedia of Type Strains, Phase IV (KMG-IV): sequencing the most valuable type-strain genomes for metagenomic binning, comparative biology and taxonomic classification.</title>
        <authorList>
            <person name="Goeker M."/>
        </authorList>
    </citation>
    <scope>NUCLEOTIDE SEQUENCE [LARGE SCALE GENOMIC DNA]</scope>
    <source>
        <strain evidence="6 7">DSM 4734</strain>
    </source>
</reference>
<dbReference type="InterPro" id="IPR000847">
    <property type="entry name" value="LysR_HTH_N"/>
</dbReference>
<evidence type="ECO:0000313" key="7">
    <source>
        <dbReference type="Proteomes" id="UP000273675"/>
    </source>
</evidence>
<evidence type="ECO:0000313" key="6">
    <source>
        <dbReference type="EMBL" id="RKQ96027.1"/>
    </source>
</evidence>
<dbReference type="InterPro" id="IPR058163">
    <property type="entry name" value="LysR-type_TF_proteobact-type"/>
</dbReference>
<dbReference type="InterPro" id="IPR036388">
    <property type="entry name" value="WH-like_DNA-bd_sf"/>
</dbReference>
<dbReference type="GO" id="GO:0006351">
    <property type="term" value="P:DNA-templated transcription"/>
    <property type="evidence" value="ECO:0007669"/>
    <property type="project" value="TreeGrafter"/>
</dbReference>
<dbReference type="PANTHER" id="PTHR30537:SF26">
    <property type="entry name" value="GLYCINE CLEAVAGE SYSTEM TRANSCRIPTIONAL ACTIVATOR"/>
    <property type="match status" value="1"/>
</dbReference>
<dbReference type="InterPro" id="IPR005119">
    <property type="entry name" value="LysR_subst-bd"/>
</dbReference>
<dbReference type="OrthoDB" id="7328368at2"/>
<evidence type="ECO:0000259" key="5">
    <source>
        <dbReference type="PROSITE" id="PS50931"/>
    </source>
</evidence>
<dbReference type="Proteomes" id="UP000273675">
    <property type="component" value="Unassembled WGS sequence"/>
</dbReference>
<dbReference type="SUPFAM" id="SSF46785">
    <property type="entry name" value="Winged helix' DNA-binding domain"/>
    <property type="match status" value="1"/>
</dbReference>
<dbReference type="CDD" id="cd08432">
    <property type="entry name" value="PBP2_GcdR_TrpI_HvrB_AmpR_like"/>
    <property type="match status" value="1"/>
</dbReference>
<dbReference type="Pfam" id="PF03466">
    <property type="entry name" value="LysR_substrate"/>
    <property type="match status" value="1"/>
</dbReference>
<dbReference type="PRINTS" id="PR00039">
    <property type="entry name" value="HTHLYSR"/>
</dbReference>
<accession>A0A495D2N5</accession>
<dbReference type="GO" id="GO:0003700">
    <property type="term" value="F:DNA-binding transcription factor activity"/>
    <property type="evidence" value="ECO:0007669"/>
    <property type="project" value="InterPro"/>
</dbReference>
<name>A0A495D2N5_9PROT</name>
<protein>
    <submittedName>
        <fullName evidence="6">LysR family glycine cleavage system transcriptional activator</fullName>
    </submittedName>
</protein>
<dbReference type="AlphaFoldDB" id="A0A495D2N5"/>
<feature type="domain" description="HTH lysR-type" evidence="5">
    <location>
        <begin position="8"/>
        <end position="65"/>
    </location>
</feature>
<dbReference type="Pfam" id="PF00126">
    <property type="entry name" value="HTH_1"/>
    <property type="match status" value="1"/>
</dbReference>
<sequence length="318" mass="35161">MSNPANLPPINAIRVFETAARLGNFTRTGETLGMTQAAVSYQVKQLEDRLGFALFERKARHVELTPRGARLARGTSDAFRLLERTFRDVREDRDSVLSVTALPTFCSNWLVPRIGAFQLENPQLAVRIDSRSDLVDIKAGEADIGIRIGKGEWPGLEARRLFGDTTAPLVSRAAAERFGPFNQPEDLLKLRLFGPMGWWRAWFTLAGGDASRLPERPALELETQTMEVSAAIASGDAATMVSPIYFAEQIASGALVAPFHAELDQDDAHYMVFDPTRAREPKIKAFIAWMLFQPMAFCLNRSEPAFPEAGKAVVNGQP</sequence>
<evidence type="ECO:0000256" key="4">
    <source>
        <dbReference type="ARBA" id="ARBA00023163"/>
    </source>
</evidence>
<dbReference type="EMBL" id="RBIM01000005">
    <property type="protein sequence ID" value="RKQ96027.1"/>
    <property type="molecule type" value="Genomic_DNA"/>
</dbReference>
<dbReference type="GO" id="GO:0043565">
    <property type="term" value="F:sequence-specific DNA binding"/>
    <property type="evidence" value="ECO:0007669"/>
    <property type="project" value="TreeGrafter"/>
</dbReference>
<evidence type="ECO:0000256" key="3">
    <source>
        <dbReference type="ARBA" id="ARBA00023125"/>
    </source>
</evidence>
<dbReference type="RefSeq" id="WP_121211597.1">
    <property type="nucleotide sequence ID" value="NZ_RBIM01000005.1"/>
</dbReference>
<dbReference type="Gene3D" id="3.40.190.10">
    <property type="entry name" value="Periplasmic binding protein-like II"/>
    <property type="match status" value="2"/>
</dbReference>
<organism evidence="6 7">
    <name type="scientific">Maricaulis maris</name>
    <dbReference type="NCBI Taxonomy" id="74318"/>
    <lineage>
        <taxon>Bacteria</taxon>
        <taxon>Pseudomonadati</taxon>
        <taxon>Pseudomonadota</taxon>
        <taxon>Alphaproteobacteria</taxon>
        <taxon>Maricaulales</taxon>
        <taxon>Maricaulaceae</taxon>
        <taxon>Maricaulis</taxon>
    </lineage>
</organism>
<comment type="similarity">
    <text evidence="1">Belongs to the LysR transcriptional regulatory family.</text>
</comment>
<evidence type="ECO:0000256" key="1">
    <source>
        <dbReference type="ARBA" id="ARBA00009437"/>
    </source>
</evidence>
<evidence type="ECO:0000256" key="2">
    <source>
        <dbReference type="ARBA" id="ARBA00023015"/>
    </source>
</evidence>
<dbReference type="SUPFAM" id="SSF53850">
    <property type="entry name" value="Periplasmic binding protein-like II"/>
    <property type="match status" value="1"/>
</dbReference>
<dbReference type="Gene3D" id="1.10.10.10">
    <property type="entry name" value="Winged helix-like DNA-binding domain superfamily/Winged helix DNA-binding domain"/>
    <property type="match status" value="1"/>
</dbReference>
<comment type="caution">
    <text evidence="6">The sequence shown here is derived from an EMBL/GenBank/DDBJ whole genome shotgun (WGS) entry which is preliminary data.</text>
</comment>
<dbReference type="PROSITE" id="PS50931">
    <property type="entry name" value="HTH_LYSR"/>
    <property type="match status" value="1"/>
</dbReference>
<proteinExistence type="inferred from homology"/>
<keyword evidence="2" id="KW-0805">Transcription regulation</keyword>